<comment type="caution">
    <text evidence="1">The sequence shown here is derived from an EMBL/GenBank/DDBJ whole genome shotgun (WGS) entry which is preliminary data.</text>
</comment>
<dbReference type="InterPro" id="IPR013783">
    <property type="entry name" value="Ig-like_fold"/>
</dbReference>
<dbReference type="EMBL" id="LVXG01000034">
    <property type="protein sequence ID" value="OQP44474.1"/>
    <property type="molecule type" value="Genomic_DNA"/>
</dbReference>
<evidence type="ECO:0000313" key="2">
    <source>
        <dbReference type="Proteomes" id="UP000192610"/>
    </source>
</evidence>
<gene>
    <name evidence="1" type="ORF">A4H97_08850</name>
</gene>
<evidence type="ECO:0000313" key="1">
    <source>
        <dbReference type="EMBL" id="OQP44474.1"/>
    </source>
</evidence>
<reference evidence="2" key="1">
    <citation type="submission" date="2016-04" db="EMBL/GenBank/DDBJ databases">
        <authorList>
            <person name="Chen L."/>
            <person name="Zhuang W."/>
            <person name="Wang G."/>
        </authorList>
    </citation>
    <scope>NUCLEOTIDE SEQUENCE [LARGE SCALE GENOMIC DNA]</scope>
    <source>
        <strain evidence="2">17621</strain>
    </source>
</reference>
<proteinExistence type="predicted"/>
<dbReference type="AlphaFoldDB" id="A0A1V9EET6"/>
<dbReference type="STRING" id="354355.SAMN05660816_03776"/>
<protein>
    <submittedName>
        <fullName evidence="1">Uncharacterized protein</fullName>
    </submittedName>
</protein>
<keyword evidence="2" id="KW-1185">Reference proteome</keyword>
<organism evidence="1 2">
    <name type="scientific">Niastella yeongjuensis</name>
    <dbReference type="NCBI Taxonomy" id="354355"/>
    <lineage>
        <taxon>Bacteria</taxon>
        <taxon>Pseudomonadati</taxon>
        <taxon>Bacteroidota</taxon>
        <taxon>Chitinophagia</taxon>
        <taxon>Chitinophagales</taxon>
        <taxon>Chitinophagaceae</taxon>
        <taxon>Niastella</taxon>
    </lineage>
</organism>
<name>A0A1V9EET6_9BACT</name>
<sequence>MFLVLLTVAGHAQISISVQEPPAGIVQKRQLWNLALINSANDPFDVVVGLTLIDLSDNQPALTAYTRFITLNKGVKQLKAADIEPVDYEYASPAFSRLSDALMPIGNYQACYTVYISGKEEKRVLAENCIMLDVQPLSPPQLTMPFDSATIQNPWPQFSWLPPAPVTLFNDLNYDLLVTEVRPDQSAGAAIQENLPVYNVRRLTTMVNNYPSSNKTLDTGKVYAWRVIAKNGETFAAQSEVWTFRISQDAPKKLTPVNGMYLDLRNSGAYTGKAIIQGDVLGVRYYSYDKDHEAVIKFLNEKGEVIKEIKRTIGYGSNFMEFKLDHSFKTDNTYSIELTDLKMTHYRASFSVSK</sequence>
<dbReference type="Gene3D" id="2.60.40.10">
    <property type="entry name" value="Immunoglobulins"/>
    <property type="match status" value="1"/>
</dbReference>
<accession>A0A1V9EET6</accession>
<dbReference type="Proteomes" id="UP000192610">
    <property type="component" value="Unassembled WGS sequence"/>
</dbReference>